<keyword evidence="1" id="KW-0472">Membrane</keyword>
<evidence type="ECO:0000313" key="2">
    <source>
        <dbReference type="EMBL" id="SUY78357.1"/>
    </source>
</evidence>
<keyword evidence="3" id="KW-1185">Reference proteome</keyword>
<proteinExistence type="predicted"/>
<comment type="caution">
    <text evidence="2">The sequence shown here is derived from an EMBL/GenBank/DDBJ whole genome shotgun (WGS) entry which is preliminary data.</text>
</comment>
<reference evidence="2 3" key="1">
    <citation type="submission" date="2018-06" db="EMBL/GenBank/DDBJ databases">
        <authorList>
            <consortium name="Pathogen Informatics"/>
            <person name="Doyle S."/>
        </authorList>
    </citation>
    <scope>NUCLEOTIDE SEQUENCE [LARGE SCALE GENOMIC DNA]</scope>
    <source>
        <strain evidence="2 3">NCTC10698</strain>
    </source>
</reference>
<name>A0A8B4S3E8_COMTE</name>
<feature type="transmembrane region" description="Helical" evidence="1">
    <location>
        <begin position="12"/>
        <end position="31"/>
    </location>
</feature>
<accession>A0A8B4S3E8</accession>
<dbReference type="EMBL" id="UFXL01000001">
    <property type="protein sequence ID" value="SUY78357.1"/>
    <property type="molecule type" value="Genomic_DNA"/>
</dbReference>
<organism evidence="2 3">
    <name type="scientific">Comamonas testosteroni</name>
    <name type="common">Pseudomonas testosteroni</name>
    <dbReference type="NCBI Taxonomy" id="285"/>
    <lineage>
        <taxon>Bacteria</taxon>
        <taxon>Pseudomonadati</taxon>
        <taxon>Pseudomonadota</taxon>
        <taxon>Betaproteobacteria</taxon>
        <taxon>Burkholderiales</taxon>
        <taxon>Comamonadaceae</taxon>
        <taxon>Comamonas</taxon>
    </lineage>
</organism>
<dbReference type="GeneID" id="63998623"/>
<dbReference type="RefSeq" id="WP_138983852.1">
    <property type="nucleotide sequence ID" value="NZ_BBJZ01000002.1"/>
</dbReference>
<protein>
    <submittedName>
        <fullName evidence="2">Uncharacterized protein</fullName>
    </submittedName>
</protein>
<dbReference type="AlphaFoldDB" id="A0A8B4S3E8"/>
<dbReference type="Proteomes" id="UP000255070">
    <property type="component" value="Unassembled WGS sequence"/>
</dbReference>
<feature type="transmembrane region" description="Helical" evidence="1">
    <location>
        <begin position="38"/>
        <end position="59"/>
    </location>
</feature>
<keyword evidence="1" id="KW-1133">Transmembrane helix</keyword>
<evidence type="ECO:0000313" key="3">
    <source>
        <dbReference type="Proteomes" id="UP000255070"/>
    </source>
</evidence>
<gene>
    <name evidence="2" type="ORF">NCTC10698_03271</name>
</gene>
<evidence type="ECO:0000256" key="1">
    <source>
        <dbReference type="SAM" id="Phobius"/>
    </source>
</evidence>
<sequence length="306" mass="34608">MPFGAGEIVRLVFWMFLSALALALVLVVSFGRTARTRVLGISFVLCLFSALVALGYYLLIAKPNQIAAEEAKSQGNTGAKERKARYEAAKSLFNERCKMAGEQIYRSVDDVEGVFLLNVRPGIDERIKNERNPRWADAGLPQQYGGIEYIRSFIEWEHQQHPPERGYLNGWPVADDKYKKLPGYSFVDVKEDGEQIYRYHLEPIPGSPVLHKEKLNDAPARYAISYRSLAVPQDWVAGTTVTVTDTKVDEIIAEKTWYSFEPGMGSLAGHRIPWQFAVTCPELNGESKRYPTRMFVDQVLKPKKGE</sequence>
<keyword evidence="1" id="KW-0812">Transmembrane</keyword>